<protein>
    <submittedName>
        <fullName evidence="2">Uncharacterized protein</fullName>
    </submittedName>
</protein>
<proteinExistence type="predicted"/>
<evidence type="ECO:0000256" key="1">
    <source>
        <dbReference type="SAM" id="Phobius"/>
    </source>
</evidence>
<sequence length="61" mass="7046">MYSRRSLCILGHLCLFQGVSVYSRASLCYRYLCILGMYNVGYLCIMGYLCVTMCLYYTVSL</sequence>
<accession>A0A9X9LIE1</accession>
<name>A0A9X9LIE1_GULGU</name>
<organism evidence="2 3">
    <name type="scientific">Gulo gulo</name>
    <name type="common">Wolverine</name>
    <name type="synonym">Gluton</name>
    <dbReference type="NCBI Taxonomy" id="48420"/>
    <lineage>
        <taxon>Eukaryota</taxon>
        <taxon>Metazoa</taxon>
        <taxon>Chordata</taxon>
        <taxon>Craniata</taxon>
        <taxon>Vertebrata</taxon>
        <taxon>Euteleostomi</taxon>
        <taxon>Mammalia</taxon>
        <taxon>Eutheria</taxon>
        <taxon>Laurasiatheria</taxon>
        <taxon>Carnivora</taxon>
        <taxon>Caniformia</taxon>
        <taxon>Musteloidea</taxon>
        <taxon>Mustelidae</taxon>
        <taxon>Guloninae</taxon>
        <taxon>Gulo</taxon>
    </lineage>
</organism>
<keyword evidence="3" id="KW-1185">Reference proteome</keyword>
<feature type="transmembrane region" description="Helical" evidence="1">
    <location>
        <begin position="35"/>
        <end position="59"/>
    </location>
</feature>
<keyword evidence="1" id="KW-1133">Transmembrane helix</keyword>
<dbReference type="Proteomes" id="UP000269945">
    <property type="component" value="Unassembled WGS sequence"/>
</dbReference>
<evidence type="ECO:0000313" key="2">
    <source>
        <dbReference type="EMBL" id="VCW68946.1"/>
    </source>
</evidence>
<comment type="caution">
    <text evidence="2">The sequence shown here is derived from an EMBL/GenBank/DDBJ whole genome shotgun (WGS) entry which is preliminary data.</text>
</comment>
<gene>
    <name evidence="2" type="ORF">BN2614_LOCUS4</name>
</gene>
<feature type="non-terminal residue" evidence="2">
    <location>
        <position position="61"/>
    </location>
</feature>
<keyword evidence="1" id="KW-0812">Transmembrane</keyword>
<evidence type="ECO:0000313" key="3">
    <source>
        <dbReference type="Proteomes" id="UP000269945"/>
    </source>
</evidence>
<keyword evidence="1" id="KW-0472">Membrane</keyword>
<reference evidence="2 3" key="1">
    <citation type="submission" date="2018-10" db="EMBL/GenBank/DDBJ databases">
        <authorList>
            <person name="Ekblom R."/>
            <person name="Jareborg N."/>
        </authorList>
    </citation>
    <scope>NUCLEOTIDE SEQUENCE [LARGE SCALE GENOMIC DNA]</scope>
    <source>
        <tissue evidence="2">Muscle</tissue>
    </source>
</reference>
<dbReference type="AlphaFoldDB" id="A0A9X9LIE1"/>
<dbReference type="EMBL" id="CYRY02004444">
    <property type="protein sequence ID" value="VCW68946.1"/>
    <property type="molecule type" value="Genomic_DNA"/>
</dbReference>